<dbReference type="EMBL" id="BPLR01012558">
    <property type="protein sequence ID" value="GIY54805.1"/>
    <property type="molecule type" value="Genomic_DNA"/>
</dbReference>
<feature type="transmembrane region" description="Helical" evidence="1">
    <location>
        <begin position="20"/>
        <end position="45"/>
    </location>
</feature>
<keyword evidence="1" id="KW-1133">Transmembrane helix</keyword>
<organism evidence="2 3">
    <name type="scientific">Caerostris extrusa</name>
    <name type="common">Bark spider</name>
    <name type="synonym">Caerostris bankana</name>
    <dbReference type="NCBI Taxonomy" id="172846"/>
    <lineage>
        <taxon>Eukaryota</taxon>
        <taxon>Metazoa</taxon>
        <taxon>Ecdysozoa</taxon>
        <taxon>Arthropoda</taxon>
        <taxon>Chelicerata</taxon>
        <taxon>Arachnida</taxon>
        <taxon>Araneae</taxon>
        <taxon>Araneomorphae</taxon>
        <taxon>Entelegynae</taxon>
        <taxon>Araneoidea</taxon>
        <taxon>Araneidae</taxon>
        <taxon>Caerostris</taxon>
    </lineage>
</organism>
<dbReference type="Proteomes" id="UP001054945">
    <property type="component" value="Unassembled WGS sequence"/>
</dbReference>
<reference evidence="2 3" key="1">
    <citation type="submission" date="2021-06" db="EMBL/GenBank/DDBJ databases">
        <title>Caerostris extrusa draft genome.</title>
        <authorList>
            <person name="Kono N."/>
            <person name="Arakawa K."/>
        </authorList>
    </citation>
    <scope>NUCLEOTIDE SEQUENCE [LARGE SCALE GENOMIC DNA]</scope>
</reference>
<protein>
    <submittedName>
        <fullName evidence="2">Uncharacterized protein</fullName>
    </submittedName>
</protein>
<gene>
    <name evidence="2" type="ORF">CEXT_77321</name>
</gene>
<proteinExistence type="predicted"/>
<evidence type="ECO:0000256" key="1">
    <source>
        <dbReference type="SAM" id="Phobius"/>
    </source>
</evidence>
<sequence length="104" mass="11854">MKVFFLPGPSEEAVTILLQQFFFFFCSTSLFFFPLLVFLFPFFIFPSTNELAEKAGNNLVTYPQQEGNGTEDKLDAFIQSTLAAHGHSIYNRRCALFRLCSCCD</sequence>
<keyword evidence="3" id="KW-1185">Reference proteome</keyword>
<evidence type="ECO:0000313" key="2">
    <source>
        <dbReference type="EMBL" id="GIY54805.1"/>
    </source>
</evidence>
<accession>A0AAV4UAJ2</accession>
<evidence type="ECO:0000313" key="3">
    <source>
        <dbReference type="Proteomes" id="UP001054945"/>
    </source>
</evidence>
<name>A0AAV4UAJ2_CAEEX</name>
<keyword evidence="1" id="KW-0472">Membrane</keyword>
<keyword evidence="1" id="KW-0812">Transmembrane</keyword>
<dbReference type="AlphaFoldDB" id="A0AAV4UAJ2"/>
<comment type="caution">
    <text evidence="2">The sequence shown here is derived from an EMBL/GenBank/DDBJ whole genome shotgun (WGS) entry which is preliminary data.</text>
</comment>